<organism evidence="1 2">
    <name type="scientific">Kineococcus endophyticus</name>
    <dbReference type="NCBI Taxonomy" id="1181883"/>
    <lineage>
        <taxon>Bacteria</taxon>
        <taxon>Bacillati</taxon>
        <taxon>Actinomycetota</taxon>
        <taxon>Actinomycetes</taxon>
        <taxon>Kineosporiales</taxon>
        <taxon>Kineosporiaceae</taxon>
        <taxon>Kineococcus</taxon>
    </lineage>
</organism>
<gene>
    <name evidence="1" type="ORF">AB1207_22260</name>
</gene>
<comment type="caution">
    <text evidence="1">The sequence shown here is derived from an EMBL/GenBank/DDBJ whole genome shotgun (WGS) entry which is preliminary data.</text>
</comment>
<accession>A0ABV3PE36</accession>
<sequence length="262" mass="29427">MDQAPKTTALWSALRRGRRDQAIEVLLSIPAAQRQRLRPEVRAHERLVTAHPDSARAPDGEWSGPLRSGHWSAAAAALLACSTVSQAVNYAPLDMPDAFDLPKAFFPDDLDTFVAEWSVRFLRNPKARDRIRGLDAMFDWAHEGLVPAPTQPGAVLCLATGVPGARSGTYLLRYLEQRPCLVQVTFARIFDVDGIEGASLAQRDETTPWRNRRLDNHVIPQLVRRGHWSRQMVLDGIDRALSRGQTPYLQHWFRGLAQIVNR</sequence>
<name>A0ABV3PE36_9ACTN</name>
<proteinExistence type="predicted"/>
<dbReference type="RefSeq" id="WP_367640841.1">
    <property type="nucleotide sequence ID" value="NZ_JBFNQN010000018.1"/>
</dbReference>
<evidence type="ECO:0000313" key="2">
    <source>
        <dbReference type="Proteomes" id="UP001555826"/>
    </source>
</evidence>
<keyword evidence="2" id="KW-1185">Reference proteome</keyword>
<evidence type="ECO:0000313" key="1">
    <source>
        <dbReference type="EMBL" id="MEW9267477.1"/>
    </source>
</evidence>
<dbReference type="Proteomes" id="UP001555826">
    <property type="component" value="Unassembled WGS sequence"/>
</dbReference>
<protein>
    <submittedName>
        <fullName evidence="1">Uncharacterized protein</fullName>
    </submittedName>
</protein>
<reference evidence="1 2" key="1">
    <citation type="submission" date="2024-07" db="EMBL/GenBank/DDBJ databases">
        <authorList>
            <person name="Thanompreechachai J."/>
            <person name="Duangmal K."/>
        </authorList>
    </citation>
    <scope>NUCLEOTIDE SEQUENCE [LARGE SCALE GENOMIC DNA]</scope>
    <source>
        <strain evidence="1 2">KCTC 19886</strain>
    </source>
</reference>
<dbReference type="EMBL" id="JBFNQN010000018">
    <property type="protein sequence ID" value="MEW9267477.1"/>
    <property type="molecule type" value="Genomic_DNA"/>
</dbReference>